<name>A0A1M6YTE2_9FIRM</name>
<dbReference type="EMBL" id="FRAH01000079">
    <property type="protein sequence ID" value="SHL21375.1"/>
    <property type="molecule type" value="Genomic_DNA"/>
</dbReference>
<dbReference type="AlphaFoldDB" id="A0A1M6YTE2"/>
<evidence type="ECO:0000313" key="1">
    <source>
        <dbReference type="EMBL" id="SHL21375.1"/>
    </source>
</evidence>
<dbReference type="Proteomes" id="UP000183975">
    <property type="component" value="Unassembled WGS sequence"/>
</dbReference>
<organism evidence="1 2">
    <name type="scientific">Anaerotignum lactatifermentans DSM 14214</name>
    <dbReference type="NCBI Taxonomy" id="1121323"/>
    <lineage>
        <taxon>Bacteria</taxon>
        <taxon>Bacillati</taxon>
        <taxon>Bacillota</taxon>
        <taxon>Clostridia</taxon>
        <taxon>Lachnospirales</taxon>
        <taxon>Anaerotignaceae</taxon>
        <taxon>Anaerotignum</taxon>
    </lineage>
</organism>
<accession>A0A1M6YTE2</accession>
<gene>
    <name evidence="1" type="ORF">SAMN02745138_03078</name>
</gene>
<proteinExistence type="predicted"/>
<keyword evidence="2" id="KW-1185">Reference proteome</keyword>
<evidence type="ECO:0000313" key="2">
    <source>
        <dbReference type="Proteomes" id="UP000183975"/>
    </source>
</evidence>
<sequence length="90" mass="10437">MPCFGRNAIKEKVVILSARVVCTFVQKCGRFPWKLVFCHQEKMSGACKHGKFCGLYTRRTPLVDRWFSIGEKPKKAEKIEKIGRKITNLY</sequence>
<protein>
    <submittedName>
        <fullName evidence="1">Uncharacterized protein</fullName>
    </submittedName>
</protein>
<reference evidence="1 2" key="1">
    <citation type="submission" date="2016-11" db="EMBL/GenBank/DDBJ databases">
        <authorList>
            <person name="Jaros S."/>
            <person name="Januszkiewicz K."/>
            <person name="Wedrychowicz H."/>
        </authorList>
    </citation>
    <scope>NUCLEOTIDE SEQUENCE [LARGE SCALE GENOMIC DNA]</scope>
    <source>
        <strain evidence="1 2">DSM 14214</strain>
    </source>
</reference>